<feature type="binding site" evidence="6">
    <location>
        <position position="245"/>
    </location>
    <ligand>
        <name>Zn(2+)</name>
        <dbReference type="ChEBI" id="CHEBI:29105"/>
    </ligand>
</feature>
<dbReference type="EMBL" id="FNBH01000004">
    <property type="protein sequence ID" value="SDG40507.1"/>
    <property type="molecule type" value="Genomic_DNA"/>
</dbReference>
<name>A0A1G7TZ72_9FLAO</name>
<feature type="binding site" evidence="6">
    <location>
        <position position="196"/>
    </location>
    <ligand>
        <name>Zn(2+)</name>
        <dbReference type="ChEBI" id="CHEBI:29105"/>
    </ligand>
</feature>
<keyword evidence="3 6" id="KW-0479">Metal-binding</keyword>
<dbReference type="Gene3D" id="2.60.120.10">
    <property type="entry name" value="Jelly Rolls"/>
    <property type="match status" value="1"/>
</dbReference>
<dbReference type="InterPro" id="IPR027449">
    <property type="entry name" value="KduI_N"/>
</dbReference>
<dbReference type="GO" id="GO:0019698">
    <property type="term" value="P:D-galacturonate catabolic process"/>
    <property type="evidence" value="ECO:0007669"/>
    <property type="project" value="TreeGrafter"/>
</dbReference>
<feature type="binding site" evidence="6">
    <location>
        <position position="198"/>
    </location>
    <ligand>
        <name>Zn(2+)</name>
        <dbReference type="ChEBI" id="CHEBI:29105"/>
    </ligand>
</feature>
<dbReference type="GO" id="GO:0008270">
    <property type="term" value="F:zinc ion binding"/>
    <property type="evidence" value="ECO:0007669"/>
    <property type="project" value="UniProtKB-UniRule"/>
</dbReference>
<organism evidence="7 8">
    <name type="scientific">Epilithonimonas hungarica</name>
    <dbReference type="NCBI Taxonomy" id="454006"/>
    <lineage>
        <taxon>Bacteria</taxon>
        <taxon>Pseudomonadati</taxon>
        <taxon>Bacteroidota</taxon>
        <taxon>Flavobacteriia</taxon>
        <taxon>Flavobacteriales</taxon>
        <taxon>Weeksellaceae</taxon>
        <taxon>Chryseobacterium group</taxon>
        <taxon>Epilithonimonas</taxon>
    </lineage>
</organism>
<dbReference type="InterPro" id="IPR007045">
    <property type="entry name" value="KduI"/>
</dbReference>
<evidence type="ECO:0000256" key="6">
    <source>
        <dbReference type="HAMAP-Rule" id="MF_00687"/>
    </source>
</evidence>
<dbReference type="GO" id="GO:0045490">
    <property type="term" value="P:pectin catabolic process"/>
    <property type="evidence" value="ECO:0007669"/>
    <property type="project" value="UniProtKB-UniRule"/>
</dbReference>
<comment type="pathway">
    <text evidence="6">Glycan metabolism; pectin degradation; 2-dehydro-3-deoxy-D-gluconate from pectin: step 4/5.</text>
</comment>
<dbReference type="CDD" id="cd20491">
    <property type="entry name" value="cupin_KduI_C"/>
    <property type="match status" value="1"/>
</dbReference>
<sequence>MTHSEFRYAHHPDDVKKYTTEDLRREFLINDLFQEGQIKLVYTMYDRLIVGGAMPTDKALKLETIDELKAENFLDRREIGIINVGGKGKVTIDGTVYELNNKEALYIGKGNKDVTFESVDGEQAYFYINSAPAHHSYPTKKITKNEAEIVELGDSKYANRRTINKLLVNSVLETCQLQMGMTELHEGSVWNTMPSHTHTRRMEAYFYFDLEEGQSVSHFMGQPQETRHIFLKNRDAVISPEWSIHSGVGTSNYTFIWGMAGENMDYGDMDAVKTDELK</sequence>
<keyword evidence="5 6" id="KW-0413">Isomerase</keyword>
<dbReference type="RefSeq" id="WP_089874493.1">
    <property type="nucleotide sequence ID" value="NZ_FNBH01000004.1"/>
</dbReference>
<dbReference type="GO" id="GO:0042840">
    <property type="term" value="P:D-glucuronate catabolic process"/>
    <property type="evidence" value="ECO:0007669"/>
    <property type="project" value="TreeGrafter"/>
</dbReference>
<comment type="similarity">
    <text evidence="2 6">Belongs to the KduI family.</text>
</comment>
<evidence type="ECO:0000256" key="2">
    <source>
        <dbReference type="ARBA" id="ARBA00008086"/>
    </source>
</evidence>
<evidence type="ECO:0000256" key="5">
    <source>
        <dbReference type="ARBA" id="ARBA00023235"/>
    </source>
</evidence>
<dbReference type="CDD" id="cd20294">
    <property type="entry name" value="cupin_KduI_N"/>
    <property type="match status" value="1"/>
</dbReference>
<dbReference type="GO" id="GO:0008697">
    <property type="term" value="F:4-deoxy-L-threo-5-hexosulose-uronate ketol-isomerase activity"/>
    <property type="evidence" value="ECO:0007669"/>
    <property type="project" value="UniProtKB-UniRule"/>
</dbReference>
<dbReference type="Gene3D" id="2.60.120.520">
    <property type="entry name" value="pectin degrading enzyme 5-keto 4- deoxyuronate isomerase, domain 1"/>
    <property type="match status" value="1"/>
</dbReference>
<keyword evidence="4 6" id="KW-0862">Zinc</keyword>
<accession>A0A1G7TZ72</accession>
<dbReference type="Proteomes" id="UP000199203">
    <property type="component" value="Unassembled WGS sequence"/>
</dbReference>
<reference evidence="8" key="1">
    <citation type="submission" date="2016-10" db="EMBL/GenBank/DDBJ databases">
        <authorList>
            <person name="Varghese N."/>
            <person name="Submissions S."/>
        </authorList>
    </citation>
    <scope>NUCLEOTIDE SEQUENCE [LARGE SCALE GENOMIC DNA]</scope>
    <source>
        <strain evidence="8">DSM 19684</strain>
    </source>
</reference>
<dbReference type="UniPathway" id="UPA00545">
    <property type="reaction ID" value="UER00826"/>
</dbReference>
<evidence type="ECO:0000256" key="3">
    <source>
        <dbReference type="ARBA" id="ARBA00022723"/>
    </source>
</evidence>
<dbReference type="InterPro" id="IPR021120">
    <property type="entry name" value="KduI/IolB_isomerase"/>
</dbReference>
<dbReference type="PANTHER" id="PTHR38461">
    <property type="entry name" value="4-DEOXY-L-THREO-5-HEXOSULOSE-URONATE KETOL-ISOMERASE"/>
    <property type="match status" value="1"/>
</dbReference>
<proteinExistence type="inferred from homology"/>
<evidence type="ECO:0000313" key="7">
    <source>
        <dbReference type="EMBL" id="SDG40507.1"/>
    </source>
</evidence>
<keyword evidence="8" id="KW-1185">Reference proteome</keyword>
<protein>
    <recommendedName>
        <fullName evidence="6">4-deoxy-L-threo-5-hexosulose-uronate ketol-isomerase</fullName>
        <ecNumber evidence="6">5.3.1.17</ecNumber>
    </recommendedName>
    <alternativeName>
        <fullName evidence="6">5-keto-4-deoxyuronate isomerase</fullName>
    </alternativeName>
    <alternativeName>
        <fullName evidence="6">DKI isomerase</fullName>
    </alternativeName>
</protein>
<dbReference type="PIRSF" id="PIRSF006625">
    <property type="entry name" value="KduI"/>
    <property type="match status" value="1"/>
</dbReference>
<comment type="catalytic activity">
    <reaction evidence="1 6">
        <text>5-dehydro-4-deoxy-D-glucuronate = 3-deoxy-D-glycero-2,5-hexodiulosonate</text>
        <dbReference type="Rhea" id="RHEA:23896"/>
        <dbReference type="ChEBI" id="CHEBI:17117"/>
        <dbReference type="ChEBI" id="CHEBI:29071"/>
        <dbReference type="EC" id="5.3.1.17"/>
    </reaction>
</comment>
<comment type="function">
    <text evidence="6">Catalyzes the isomerization of 5-dehydro-4-deoxy-D-glucuronate to 3-deoxy-D-glycero-2,5-hexodiulosonate.</text>
</comment>
<dbReference type="InterPro" id="IPR011051">
    <property type="entry name" value="RmlC_Cupin_sf"/>
</dbReference>
<dbReference type="HAMAP" id="MF_00687">
    <property type="entry name" value="KduI"/>
    <property type="match status" value="1"/>
</dbReference>
<dbReference type="STRING" id="454006.SAMN05421825_3265"/>
<dbReference type="Pfam" id="PF04962">
    <property type="entry name" value="KduI"/>
    <property type="match status" value="1"/>
</dbReference>
<dbReference type="NCBIfam" id="NF002091">
    <property type="entry name" value="PRK00924.1"/>
    <property type="match status" value="1"/>
</dbReference>
<dbReference type="OrthoDB" id="9770644at2"/>
<gene>
    <name evidence="6" type="primary">kduI</name>
    <name evidence="7" type="ORF">SAMN05421825_3265</name>
</gene>
<evidence type="ECO:0000313" key="8">
    <source>
        <dbReference type="Proteomes" id="UP000199203"/>
    </source>
</evidence>
<dbReference type="AlphaFoldDB" id="A0A1G7TZ72"/>
<comment type="cofactor">
    <cofactor evidence="6">
        <name>Zn(2+)</name>
        <dbReference type="ChEBI" id="CHEBI:29105"/>
    </cofactor>
    <text evidence="6">Binds 1 zinc ion per subunit.</text>
</comment>
<dbReference type="SUPFAM" id="SSF51182">
    <property type="entry name" value="RmlC-like cupins"/>
    <property type="match status" value="1"/>
</dbReference>
<feature type="binding site" evidence="6">
    <location>
        <position position="203"/>
    </location>
    <ligand>
        <name>Zn(2+)</name>
        <dbReference type="ChEBI" id="CHEBI:29105"/>
    </ligand>
</feature>
<dbReference type="PANTHER" id="PTHR38461:SF1">
    <property type="entry name" value="4-DEOXY-L-THREO-5-HEXOSULOSE-URONATE KETOL-ISOMERASE"/>
    <property type="match status" value="1"/>
</dbReference>
<dbReference type="EC" id="5.3.1.17" evidence="6"/>
<evidence type="ECO:0000256" key="1">
    <source>
        <dbReference type="ARBA" id="ARBA00000552"/>
    </source>
</evidence>
<evidence type="ECO:0000256" key="4">
    <source>
        <dbReference type="ARBA" id="ARBA00022833"/>
    </source>
</evidence>
<dbReference type="InterPro" id="IPR014710">
    <property type="entry name" value="RmlC-like_jellyroll"/>
</dbReference>